<dbReference type="AlphaFoldDB" id="A0A319E715"/>
<dbReference type="Proteomes" id="UP000248423">
    <property type="component" value="Unassembled WGS sequence"/>
</dbReference>
<feature type="compositionally biased region" description="Low complexity" evidence="1">
    <location>
        <begin position="19"/>
        <end position="34"/>
    </location>
</feature>
<feature type="region of interest" description="Disordered" evidence="1">
    <location>
        <begin position="1"/>
        <end position="75"/>
    </location>
</feature>
<dbReference type="EMBL" id="KZ826356">
    <property type="protein sequence ID" value="PYI05701.1"/>
    <property type="molecule type" value="Genomic_DNA"/>
</dbReference>
<gene>
    <name evidence="2" type="ORF">BO78DRAFT_144554</name>
</gene>
<evidence type="ECO:0000256" key="1">
    <source>
        <dbReference type="SAM" id="MobiDB-lite"/>
    </source>
</evidence>
<organism evidence="2 3">
    <name type="scientific">Aspergillus sclerotiicarbonarius (strain CBS 121057 / IBT 28362)</name>
    <dbReference type="NCBI Taxonomy" id="1448318"/>
    <lineage>
        <taxon>Eukaryota</taxon>
        <taxon>Fungi</taxon>
        <taxon>Dikarya</taxon>
        <taxon>Ascomycota</taxon>
        <taxon>Pezizomycotina</taxon>
        <taxon>Eurotiomycetes</taxon>
        <taxon>Eurotiomycetidae</taxon>
        <taxon>Eurotiales</taxon>
        <taxon>Aspergillaceae</taxon>
        <taxon>Aspergillus</taxon>
        <taxon>Aspergillus subgen. Circumdati</taxon>
    </lineage>
</organism>
<evidence type="ECO:0000313" key="3">
    <source>
        <dbReference type="Proteomes" id="UP000248423"/>
    </source>
</evidence>
<protein>
    <submittedName>
        <fullName evidence="2">Uncharacterized protein</fullName>
    </submittedName>
</protein>
<reference evidence="2 3" key="1">
    <citation type="submission" date="2018-02" db="EMBL/GenBank/DDBJ databases">
        <title>The genomes of Aspergillus section Nigri reveals drivers in fungal speciation.</title>
        <authorList>
            <consortium name="DOE Joint Genome Institute"/>
            <person name="Vesth T.C."/>
            <person name="Nybo J."/>
            <person name="Theobald S."/>
            <person name="Brandl J."/>
            <person name="Frisvad J.C."/>
            <person name="Nielsen K.F."/>
            <person name="Lyhne E.K."/>
            <person name="Kogle M.E."/>
            <person name="Kuo A."/>
            <person name="Riley R."/>
            <person name="Clum A."/>
            <person name="Nolan M."/>
            <person name="Lipzen A."/>
            <person name="Salamov A."/>
            <person name="Henrissat B."/>
            <person name="Wiebenga A."/>
            <person name="De vries R.P."/>
            <person name="Grigoriev I.V."/>
            <person name="Mortensen U.H."/>
            <person name="Andersen M.R."/>
            <person name="Baker S.E."/>
        </authorList>
    </citation>
    <scope>NUCLEOTIDE SEQUENCE [LARGE SCALE GENOMIC DNA]</scope>
    <source>
        <strain evidence="2 3">CBS 121057</strain>
    </source>
</reference>
<feature type="compositionally biased region" description="Basic residues" evidence="1">
    <location>
        <begin position="42"/>
        <end position="59"/>
    </location>
</feature>
<dbReference type="VEuPathDB" id="FungiDB:BO78DRAFT_144554"/>
<sequence>MTDGSGWLSLTPGADANEQPAQRPKAQRQASPARGSPSSLCARRRVSSTHRAHRMIKSRAMKDPPTVFRPAHPDSRRPNSIINGPFVGLVPAEGLNERFRTRRELLLFGCAPRPALFVPWLQRHFPACSPAHLPVLVFSSSIPTVDWVIFFLCSPGLIPDLRSWSP</sequence>
<accession>A0A319E715</accession>
<name>A0A319E715_ASPSB</name>
<proteinExistence type="predicted"/>
<keyword evidence="3" id="KW-1185">Reference proteome</keyword>
<evidence type="ECO:0000313" key="2">
    <source>
        <dbReference type="EMBL" id="PYI05701.1"/>
    </source>
</evidence>